<comment type="subcellular location">
    <subcellularLocation>
        <location evidence="1">Membrane</location>
        <topology evidence="1">Multi-pass membrane protein</topology>
    </subcellularLocation>
</comment>
<feature type="transmembrane region" description="Helical" evidence="6">
    <location>
        <begin position="243"/>
        <end position="260"/>
    </location>
</feature>
<keyword evidence="3 6" id="KW-0812">Transmembrane</keyword>
<dbReference type="PANTHER" id="PTHR21191">
    <property type="entry name" value="AQUAPORIN"/>
    <property type="match status" value="1"/>
</dbReference>
<dbReference type="PANTHER" id="PTHR21191:SF16">
    <property type="entry name" value="AQUAPORIN"/>
    <property type="match status" value="1"/>
</dbReference>
<feature type="transmembrane region" description="Helical" evidence="6">
    <location>
        <begin position="204"/>
        <end position="223"/>
    </location>
</feature>
<evidence type="ECO:0000256" key="3">
    <source>
        <dbReference type="ARBA" id="ARBA00022692"/>
    </source>
</evidence>
<dbReference type="OrthoDB" id="1580043at2759"/>
<proteinExistence type="inferred from homology"/>
<dbReference type="AlphaFoldDB" id="A0A9D4DDF4"/>
<keyword evidence="8" id="KW-1185">Reference proteome</keyword>
<dbReference type="GO" id="GO:0015267">
    <property type="term" value="F:channel activity"/>
    <property type="evidence" value="ECO:0007669"/>
    <property type="project" value="InterPro"/>
</dbReference>
<name>A0A9D4DDF4_DREPO</name>
<feature type="transmembrane region" description="Helical" evidence="6">
    <location>
        <begin position="20"/>
        <end position="40"/>
    </location>
</feature>
<dbReference type="InterPro" id="IPR023271">
    <property type="entry name" value="Aquaporin-like"/>
</dbReference>
<dbReference type="EMBL" id="JAIWYP010000011">
    <property type="protein sequence ID" value="KAH3741723.1"/>
    <property type="molecule type" value="Genomic_DNA"/>
</dbReference>
<evidence type="ECO:0000313" key="8">
    <source>
        <dbReference type="Proteomes" id="UP000828390"/>
    </source>
</evidence>
<feature type="transmembrane region" description="Helical" evidence="6">
    <location>
        <begin position="166"/>
        <end position="183"/>
    </location>
</feature>
<evidence type="ECO:0000313" key="7">
    <source>
        <dbReference type="EMBL" id="KAH3741723.1"/>
    </source>
</evidence>
<dbReference type="InterPro" id="IPR000425">
    <property type="entry name" value="MIP"/>
</dbReference>
<evidence type="ECO:0000256" key="1">
    <source>
        <dbReference type="ARBA" id="ARBA00004141"/>
    </source>
</evidence>
<evidence type="ECO:0000256" key="4">
    <source>
        <dbReference type="ARBA" id="ARBA00022989"/>
    </source>
</evidence>
<dbReference type="InterPro" id="IPR051883">
    <property type="entry name" value="AQP11/12_channel"/>
</dbReference>
<dbReference type="GO" id="GO:0005737">
    <property type="term" value="C:cytoplasm"/>
    <property type="evidence" value="ECO:0007669"/>
    <property type="project" value="TreeGrafter"/>
</dbReference>
<organism evidence="7 8">
    <name type="scientific">Dreissena polymorpha</name>
    <name type="common">Zebra mussel</name>
    <name type="synonym">Mytilus polymorpha</name>
    <dbReference type="NCBI Taxonomy" id="45954"/>
    <lineage>
        <taxon>Eukaryota</taxon>
        <taxon>Metazoa</taxon>
        <taxon>Spiralia</taxon>
        <taxon>Lophotrochozoa</taxon>
        <taxon>Mollusca</taxon>
        <taxon>Bivalvia</taxon>
        <taxon>Autobranchia</taxon>
        <taxon>Heteroconchia</taxon>
        <taxon>Euheterodonta</taxon>
        <taxon>Imparidentia</taxon>
        <taxon>Neoheterodontei</taxon>
        <taxon>Myida</taxon>
        <taxon>Dreissenoidea</taxon>
        <taxon>Dreissenidae</taxon>
        <taxon>Dreissena</taxon>
    </lineage>
</organism>
<gene>
    <name evidence="7" type="ORF">DPMN_048448</name>
</gene>
<dbReference type="SUPFAM" id="SSF81338">
    <property type="entry name" value="Aquaporin-like"/>
    <property type="match status" value="1"/>
</dbReference>
<dbReference type="PIRSF" id="PIRSF017529">
    <property type="entry name" value="Aquaporin_11/12"/>
    <property type="match status" value="1"/>
</dbReference>
<evidence type="ECO:0000256" key="6">
    <source>
        <dbReference type="PIRNR" id="PIRNR017529"/>
    </source>
</evidence>
<dbReference type="Proteomes" id="UP000828390">
    <property type="component" value="Unassembled WGS sequence"/>
</dbReference>
<reference evidence="7" key="1">
    <citation type="journal article" date="2019" name="bioRxiv">
        <title>The Genome of the Zebra Mussel, Dreissena polymorpha: A Resource for Invasive Species Research.</title>
        <authorList>
            <person name="McCartney M.A."/>
            <person name="Auch B."/>
            <person name="Kono T."/>
            <person name="Mallez S."/>
            <person name="Zhang Y."/>
            <person name="Obille A."/>
            <person name="Becker A."/>
            <person name="Abrahante J.E."/>
            <person name="Garbe J."/>
            <person name="Badalamenti J.P."/>
            <person name="Herman A."/>
            <person name="Mangelson H."/>
            <person name="Liachko I."/>
            <person name="Sullivan S."/>
            <person name="Sone E.D."/>
            <person name="Koren S."/>
            <person name="Silverstein K.A.T."/>
            <person name="Beckman K.B."/>
            <person name="Gohl D.M."/>
        </authorList>
    </citation>
    <scope>NUCLEOTIDE SEQUENCE</scope>
    <source>
        <strain evidence="7">Duluth1</strain>
        <tissue evidence="7">Whole animal</tissue>
    </source>
</reference>
<comment type="similarity">
    <text evidence="2">Belongs to the MIP/aquaporin (TC 1.A.8) family. AQP11/AQP12 subfamily.</text>
</comment>
<keyword evidence="5 6" id="KW-0472">Membrane</keyword>
<protein>
    <recommendedName>
        <fullName evidence="6">Aquaporin</fullName>
    </recommendedName>
</protein>
<accession>A0A9D4DDF4</accession>
<evidence type="ECO:0000256" key="2">
    <source>
        <dbReference type="ARBA" id="ARBA00005900"/>
    </source>
</evidence>
<keyword evidence="4 6" id="KW-1133">Transmembrane helix</keyword>
<feature type="transmembrane region" description="Helical" evidence="6">
    <location>
        <begin position="82"/>
        <end position="102"/>
    </location>
</feature>
<dbReference type="Gene3D" id="1.20.1080.10">
    <property type="entry name" value="Glycerol uptake facilitator protein"/>
    <property type="match status" value="1"/>
</dbReference>
<dbReference type="GO" id="GO:0016020">
    <property type="term" value="C:membrane"/>
    <property type="evidence" value="ECO:0007669"/>
    <property type="project" value="UniProtKB-SubCell"/>
</dbReference>
<sequence>MVLHDIKRVLLGQLPAEEFVTPYSASLMYFIITMATGYSLRFINYKISPEPIKTYVGSFLATLEMCAYFFENNFIFKNFGSFWLFVAVIVECLIANRTYFGASENPCHAFTALLERQISVVDALLRIGIQTLAGLASYRFAKMVWSLDMVPDHRERYLETACSSDLNVTFLVGFIIELGATLVDTWMGRQTLLAQPLVDEVIKIATGSLMIVLGISMTGMYFNPAMASGHTYGCHGTDAWEHFFVYWAGPFLGCYVAVMVDKVMHVDVSVQSAELTKKKA</sequence>
<dbReference type="Pfam" id="PF00230">
    <property type="entry name" value="MIP"/>
    <property type="match status" value="1"/>
</dbReference>
<evidence type="ECO:0000256" key="5">
    <source>
        <dbReference type="ARBA" id="ARBA00023136"/>
    </source>
</evidence>
<reference evidence="7" key="2">
    <citation type="submission" date="2020-11" db="EMBL/GenBank/DDBJ databases">
        <authorList>
            <person name="McCartney M.A."/>
            <person name="Auch B."/>
            <person name="Kono T."/>
            <person name="Mallez S."/>
            <person name="Becker A."/>
            <person name="Gohl D.M."/>
            <person name="Silverstein K.A.T."/>
            <person name="Koren S."/>
            <person name="Bechman K.B."/>
            <person name="Herman A."/>
            <person name="Abrahante J.E."/>
            <person name="Garbe J."/>
        </authorList>
    </citation>
    <scope>NUCLEOTIDE SEQUENCE</scope>
    <source>
        <strain evidence="7">Duluth1</strain>
        <tissue evidence="7">Whole animal</tissue>
    </source>
</reference>
<dbReference type="InterPro" id="IPR016697">
    <property type="entry name" value="Aquaporin_11/12"/>
</dbReference>
<comment type="caution">
    <text evidence="7">The sequence shown here is derived from an EMBL/GenBank/DDBJ whole genome shotgun (WGS) entry which is preliminary data.</text>
</comment>